<name>A0ABN7J955_9BASI</name>
<protein>
    <recommendedName>
        <fullName evidence="6">HAT C-terminal dimerisation domain-containing protein</fullName>
    </recommendedName>
</protein>
<dbReference type="InterPro" id="IPR052035">
    <property type="entry name" value="ZnF_BED_domain_contain"/>
</dbReference>
<organism evidence="7 8">
    <name type="scientific">Tilletia caries</name>
    <name type="common">wheat bunt fungus</name>
    <dbReference type="NCBI Taxonomy" id="13290"/>
    <lineage>
        <taxon>Eukaryota</taxon>
        <taxon>Fungi</taxon>
        <taxon>Dikarya</taxon>
        <taxon>Basidiomycota</taxon>
        <taxon>Ustilaginomycotina</taxon>
        <taxon>Exobasidiomycetes</taxon>
        <taxon>Tilletiales</taxon>
        <taxon>Tilletiaceae</taxon>
        <taxon>Tilletia</taxon>
    </lineage>
</organism>
<keyword evidence="5" id="KW-0539">Nucleus</keyword>
<gene>
    <name evidence="7" type="ORF">JKIAZH3_G2037</name>
</gene>
<dbReference type="Proteomes" id="UP000836402">
    <property type="component" value="Unassembled WGS sequence"/>
</dbReference>
<dbReference type="InterPro" id="IPR012337">
    <property type="entry name" value="RNaseH-like_sf"/>
</dbReference>
<dbReference type="Pfam" id="PF05699">
    <property type="entry name" value="Dimer_Tnp_hAT"/>
    <property type="match status" value="1"/>
</dbReference>
<keyword evidence="2" id="KW-0479">Metal-binding</keyword>
<evidence type="ECO:0000256" key="4">
    <source>
        <dbReference type="ARBA" id="ARBA00022833"/>
    </source>
</evidence>
<evidence type="ECO:0000256" key="5">
    <source>
        <dbReference type="ARBA" id="ARBA00023242"/>
    </source>
</evidence>
<reference evidence="7" key="1">
    <citation type="submission" date="2020-10" db="EMBL/GenBank/DDBJ databases">
        <authorList>
            <person name="Sedaghatjoo S."/>
        </authorList>
    </citation>
    <scope>NUCLEOTIDE SEQUENCE</scope>
    <source>
        <strain evidence="7">AZH3</strain>
    </source>
</reference>
<keyword evidence="3" id="KW-0863">Zinc-finger</keyword>
<dbReference type="SUPFAM" id="SSF140996">
    <property type="entry name" value="Hermes dimerisation domain"/>
    <property type="match status" value="1"/>
</dbReference>
<comment type="caution">
    <text evidence="7">The sequence shown here is derived from an EMBL/GenBank/DDBJ whole genome shotgun (WGS) entry which is preliminary data.</text>
</comment>
<evidence type="ECO:0000313" key="8">
    <source>
        <dbReference type="Proteomes" id="UP000836402"/>
    </source>
</evidence>
<evidence type="ECO:0000256" key="2">
    <source>
        <dbReference type="ARBA" id="ARBA00022723"/>
    </source>
</evidence>
<sequence>MASASTAIEINDEGTWLQLLHLQLPTMEMKPSQEKRVGDKLPCKKCGKLLASKVDSSSGNRHVWARATFCFGLGQERGQQLLVFARAFGKNETRLASEALYDWIANDQQAFLATEHPAFLRFVKTLRQEYEPPSADTVRRHLMAKYDESKAKLKTHFEGLDSAIALTTDGWTAPNDDPYLCLTGHWITPNWQHRSCLLAFVLFPAPHSAQNAFQLLWDCIRDWGIDRKISACVTDNTATASAYNISTHLQAAVAPRPFHKMRCSAHLLQLAIKHGLADAKTSDILEPLRKFSNTVRRSIPLSQKLKEMCARTGDTYSRPKRDMDVRWNSTYTMLQGLLSMETAIARLFRDDSDLQDVAFSSITWSYMRDIVAILAPFAQATEFLQGLKFFTLGTVAQTVDYLAHRAALRETNASLTAWGNSLALHLGAHLQHYCVHLIDGTATQFATILHPAVKMSLVESYLTDALVPKVHLPTDFWKEKAQRYPALAKMARDLLAIPASTAPSESMFSRGKLLISDRRNSLTSSTVARMMCLDNWLTQFGSSFAA</sequence>
<evidence type="ECO:0000256" key="3">
    <source>
        <dbReference type="ARBA" id="ARBA00022771"/>
    </source>
</evidence>
<evidence type="ECO:0000256" key="1">
    <source>
        <dbReference type="ARBA" id="ARBA00004123"/>
    </source>
</evidence>
<evidence type="ECO:0000259" key="6">
    <source>
        <dbReference type="Pfam" id="PF05699"/>
    </source>
</evidence>
<evidence type="ECO:0000313" key="7">
    <source>
        <dbReference type="EMBL" id="CAD6954008.1"/>
    </source>
</evidence>
<keyword evidence="8" id="KW-1185">Reference proteome</keyword>
<dbReference type="EMBL" id="CAJHJG010005995">
    <property type="protein sequence ID" value="CAD6954008.1"/>
    <property type="molecule type" value="Genomic_DNA"/>
</dbReference>
<dbReference type="PANTHER" id="PTHR46481">
    <property type="entry name" value="ZINC FINGER BED DOMAIN-CONTAINING PROTEIN 4"/>
    <property type="match status" value="1"/>
</dbReference>
<dbReference type="InterPro" id="IPR008906">
    <property type="entry name" value="HATC_C_dom"/>
</dbReference>
<dbReference type="SUPFAM" id="SSF53098">
    <property type="entry name" value="Ribonuclease H-like"/>
    <property type="match status" value="1"/>
</dbReference>
<comment type="subcellular location">
    <subcellularLocation>
        <location evidence="1">Nucleus</location>
    </subcellularLocation>
</comment>
<keyword evidence="4" id="KW-0862">Zinc</keyword>
<dbReference type="PANTHER" id="PTHR46481:SF10">
    <property type="entry name" value="ZINC FINGER BED DOMAIN-CONTAINING PROTEIN 39"/>
    <property type="match status" value="1"/>
</dbReference>
<accession>A0ABN7J955</accession>
<feature type="domain" description="HAT C-terminal dimerisation" evidence="6">
    <location>
        <begin position="459"/>
        <end position="537"/>
    </location>
</feature>
<proteinExistence type="predicted"/>